<evidence type="ECO:0000313" key="1">
    <source>
        <dbReference type="EMBL" id="GBP38355.1"/>
    </source>
</evidence>
<organism evidence="1 2">
    <name type="scientific">Eumeta variegata</name>
    <name type="common">Bagworm moth</name>
    <name type="synonym">Eumeta japonica</name>
    <dbReference type="NCBI Taxonomy" id="151549"/>
    <lineage>
        <taxon>Eukaryota</taxon>
        <taxon>Metazoa</taxon>
        <taxon>Ecdysozoa</taxon>
        <taxon>Arthropoda</taxon>
        <taxon>Hexapoda</taxon>
        <taxon>Insecta</taxon>
        <taxon>Pterygota</taxon>
        <taxon>Neoptera</taxon>
        <taxon>Endopterygota</taxon>
        <taxon>Lepidoptera</taxon>
        <taxon>Glossata</taxon>
        <taxon>Ditrysia</taxon>
        <taxon>Tineoidea</taxon>
        <taxon>Psychidae</taxon>
        <taxon>Oiketicinae</taxon>
        <taxon>Eumeta</taxon>
    </lineage>
</organism>
<protein>
    <submittedName>
        <fullName evidence="1">Uncharacterized protein</fullName>
    </submittedName>
</protein>
<dbReference type="Proteomes" id="UP000299102">
    <property type="component" value="Unassembled WGS sequence"/>
</dbReference>
<sequence>MVNVKFRRYRTLNSETNRKRNQIGSTRCNFKDIEFKAQSGANEQASHGRRSPSLMNIGNAGGVIAISITPRRLYTHLHFTSPVLSRVPERFICEETNRKREQVMATHKYWASCSLAAGVGAARGASGLSLYENPCAIKGCIVIAGHRPRNPRGVISAVLVSWERIGYLMEEDWNGEAVGHRNSHSLDETQQ</sequence>
<comment type="caution">
    <text evidence="1">The sequence shown here is derived from an EMBL/GenBank/DDBJ whole genome shotgun (WGS) entry which is preliminary data.</text>
</comment>
<proteinExistence type="predicted"/>
<dbReference type="EMBL" id="BGZK01000347">
    <property type="protein sequence ID" value="GBP38355.1"/>
    <property type="molecule type" value="Genomic_DNA"/>
</dbReference>
<name>A0A4C1VKV4_EUMVA</name>
<dbReference type="AlphaFoldDB" id="A0A4C1VKV4"/>
<gene>
    <name evidence="1" type="ORF">EVAR_36307_1</name>
</gene>
<accession>A0A4C1VKV4</accession>
<evidence type="ECO:0000313" key="2">
    <source>
        <dbReference type="Proteomes" id="UP000299102"/>
    </source>
</evidence>
<keyword evidence="2" id="KW-1185">Reference proteome</keyword>
<reference evidence="1 2" key="1">
    <citation type="journal article" date="2019" name="Commun. Biol.">
        <title>The bagworm genome reveals a unique fibroin gene that provides high tensile strength.</title>
        <authorList>
            <person name="Kono N."/>
            <person name="Nakamura H."/>
            <person name="Ohtoshi R."/>
            <person name="Tomita M."/>
            <person name="Numata K."/>
            <person name="Arakawa K."/>
        </authorList>
    </citation>
    <scope>NUCLEOTIDE SEQUENCE [LARGE SCALE GENOMIC DNA]</scope>
</reference>